<organism evidence="2 3">
    <name type="scientific">Ajellomyces capsulatus (strain G186AR / H82 / ATCC MYA-2454 / RMSCC 2432)</name>
    <name type="common">Darling's disease fungus</name>
    <name type="synonym">Histoplasma capsulatum</name>
    <dbReference type="NCBI Taxonomy" id="447093"/>
    <lineage>
        <taxon>Eukaryota</taxon>
        <taxon>Fungi</taxon>
        <taxon>Dikarya</taxon>
        <taxon>Ascomycota</taxon>
        <taxon>Pezizomycotina</taxon>
        <taxon>Eurotiomycetes</taxon>
        <taxon>Eurotiomycetidae</taxon>
        <taxon>Onygenales</taxon>
        <taxon>Ajellomycetaceae</taxon>
        <taxon>Histoplasma</taxon>
    </lineage>
</organism>
<protein>
    <submittedName>
        <fullName evidence="2">Uncharacterized protein</fullName>
    </submittedName>
</protein>
<dbReference type="VEuPathDB" id="FungiDB:I7I50_12289"/>
<dbReference type="GeneID" id="69039897"/>
<evidence type="ECO:0000313" key="3">
    <source>
        <dbReference type="Proteomes" id="UP000001631"/>
    </source>
</evidence>
<evidence type="ECO:0000256" key="1">
    <source>
        <dbReference type="SAM" id="MobiDB-lite"/>
    </source>
</evidence>
<feature type="region of interest" description="Disordered" evidence="1">
    <location>
        <begin position="242"/>
        <end position="274"/>
    </location>
</feature>
<evidence type="ECO:0000313" key="2">
    <source>
        <dbReference type="EMBL" id="EEH04930.1"/>
    </source>
</evidence>
<accession>C0NU50</accession>
<reference evidence="2" key="1">
    <citation type="submission" date="2009-02" db="EMBL/GenBank/DDBJ databases">
        <title>The Genome Sequence of Ajellomyces capsulatus strain G186AR.</title>
        <authorList>
            <consortium name="The Broad Institute Genome Sequencing Platform"/>
            <person name="Champion M."/>
            <person name="Cuomo C."/>
            <person name="Ma L.-J."/>
            <person name="Henn M.R."/>
            <person name="Sil A."/>
            <person name="Goldman B."/>
            <person name="Young S.K."/>
            <person name="Kodira C.D."/>
            <person name="Zeng Q."/>
            <person name="Koehrsen M."/>
            <person name="Alvarado L."/>
            <person name="Berlin A."/>
            <person name="Borenstein D."/>
            <person name="Chen Z."/>
            <person name="Engels R."/>
            <person name="Freedman E."/>
            <person name="Gellesch M."/>
            <person name="Goldberg J."/>
            <person name="Griggs A."/>
            <person name="Gujja S."/>
            <person name="Heiman D."/>
            <person name="Hepburn T."/>
            <person name="Howarth C."/>
            <person name="Jen D."/>
            <person name="Larson L."/>
            <person name="Lewis B."/>
            <person name="Mehta T."/>
            <person name="Park D."/>
            <person name="Pearson M."/>
            <person name="Roberts A."/>
            <person name="Saif S."/>
            <person name="Shea T."/>
            <person name="Shenoy N."/>
            <person name="Sisk P."/>
            <person name="Stolte C."/>
            <person name="Sykes S."/>
            <person name="Walk T."/>
            <person name="White J."/>
            <person name="Yandava C."/>
            <person name="Klein B."/>
            <person name="McEwen J.G."/>
            <person name="Puccia R."/>
            <person name="Goldman G.H."/>
            <person name="Felipe M.S."/>
            <person name="Nino-Vega G."/>
            <person name="San-Blas G."/>
            <person name="Taylor J."/>
            <person name="Mendoza L."/>
            <person name="Galagan J."/>
            <person name="Nusbaum C."/>
            <person name="Birren B."/>
        </authorList>
    </citation>
    <scope>NUCLEOTIDE SEQUENCE</scope>
    <source>
        <strain evidence="2">G186AR</strain>
    </source>
</reference>
<dbReference type="Proteomes" id="UP000001631">
    <property type="component" value="Unassembled WGS sequence"/>
</dbReference>
<sequence length="304" mass="34416">MTNNSWQSFRHMGSCADGGIDKKAAWEGFSPCLPTWISLIQTAQPDYPPGFSCSQNPPRLAAKLSTVWHPSPRMTSLPPWAPLGLSPLFPRRCRAESPRVSNCVAKGRGAKGEKSVIPTKQRITRPNKKHPTIHFFLGSRQLLRDSICLAPAKYNVLRSLPQRWLVSIINSSFPEGDFTLVPWRSLKSIHHRGHARSISYEMLFQTWKKYPIRRTLDLRHLAFFPRVPIEFLQKGFGNRYPKQYQQQQPPEAPAYKLSSSHPLHSHSSPSALPLKHNLQGVGSDDFGLEFNAVPNLHDFISTPQ</sequence>
<dbReference type="RefSeq" id="XP_045285411.1">
    <property type="nucleotide sequence ID" value="XM_045433930.1"/>
</dbReference>
<dbReference type="HOGENOM" id="CLU_915174_0_0_1"/>
<name>C0NU50_AJECG</name>
<keyword evidence="3" id="KW-1185">Reference proteome</keyword>
<dbReference type="AlphaFoldDB" id="C0NU50"/>
<dbReference type="EMBL" id="GG663372">
    <property type="protein sequence ID" value="EEH04930.1"/>
    <property type="molecule type" value="Genomic_DNA"/>
</dbReference>
<dbReference type="InParanoid" id="C0NU50"/>
<proteinExistence type="predicted"/>
<gene>
    <name evidence="2" type="ORF">HCBG_06881</name>
</gene>